<evidence type="ECO:0000313" key="3">
    <source>
        <dbReference type="EMBL" id="GHB49156.1"/>
    </source>
</evidence>
<dbReference type="AlphaFoldDB" id="A0A8J3CZS2"/>
<comment type="caution">
    <text evidence="3">The sequence shown here is derived from an EMBL/GenBank/DDBJ whole genome shotgun (WGS) entry which is preliminary data.</text>
</comment>
<proteinExistence type="predicted"/>
<dbReference type="GO" id="GO:0016740">
    <property type="term" value="F:transferase activity"/>
    <property type="evidence" value="ECO:0007669"/>
    <property type="project" value="UniProtKB-KW"/>
</dbReference>
<name>A0A8J3CZS2_9BACT</name>
<evidence type="ECO:0000259" key="2">
    <source>
        <dbReference type="Pfam" id="PF13649"/>
    </source>
</evidence>
<dbReference type="PANTHER" id="PTHR43861">
    <property type="entry name" value="TRANS-ACONITATE 2-METHYLTRANSFERASE-RELATED"/>
    <property type="match status" value="1"/>
</dbReference>
<dbReference type="Pfam" id="PF13649">
    <property type="entry name" value="Methyltransf_25"/>
    <property type="match status" value="1"/>
</dbReference>
<dbReference type="EMBL" id="BMYF01000023">
    <property type="protein sequence ID" value="GHB49156.1"/>
    <property type="molecule type" value="Genomic_DNA"/>
</dbReference>
<dbReference type="CDD" id="cd02440">
    <property type="entry name" value="AdoMet_MTases"/>
    <property type="match status" value="1"/>
</dbReference>
<feature type="domain" description="Methyltransferase" evidence="2">
    <location>
        <begin position="42"/>
        <end position="136"/>
    </location>
</feature>
<sequence>MSHDNWSKLYDKVYQLTFGGIYESFTNTTLREINKILPAGSILDFGAGTGRLSIPLVQQGYEVIAVEQSSGMVDVFKEKCAEKGLTFPIYPCSIANYSNGSADLALAVFTVLSYIIDEEEMLKSLQNITDHLNPNGLFFFDLPDNVFFANPVLFNINRPDFQRKVTINPSGVHQIFNYREQGSLVFDGATKNYEDEFPIRQWDWASIDRLLVMAGLTNTGRTFPTFNGTGSTYKLYQKR</sequence>
<reference evidence="3" key="2">
    <citation type="submission" date="2020-09" db="EMBL/GenBank/DDBJ databases">
        <authorList>
            <person name="Sun Q."/>
            <person name="Kim S."/>
        </authorList>
    </citation>
    <scope>NUCLEOTIDE SEQUENCE</scope>
    <source>
        <strain evidence="3">KCTC 23224</strain>
    </source>
</reference>
<keyword evidence="1" id="KW-0808">Transferase</keyword>
<keyword evidence="4" id="KW-1185">Reference proteome</keyword>
<gene>
    <name evidence="3" type="ORF">GCM10008106_32440</name>
</gene>
<evidence type="ECO:0000313" key="4">
    <source>
        <dbReference type="Proteomes" id="UP000642809"/>
    </source>
</evidence>
<evidence type="ECO:0000256" key="1">
    <source>
        <dbReference type="ARBA" id="ARBA00022679"/>
    </source>
</evidence>
<organism evidence="3 4">
    <name type="scientific">Mongoliitalea lutea</name>
    <dbReference type="NCBI Taxonomy" id="849756"/>
    <lineage>
        <taxon>Bacteria</taxon>
        <taxon>Pseudomonadati</taxon>
        <taxon>Bacteroidota</taxon>
        <taxon>Cytophagia</taxon>
        <taxon>Cytophagales</taxon>
        <taxon>Cyclobacteriaceae</taxon>
        <taxon>Mongoliitalea</taxon>
    </lineage>
</organism>
<dbReference type="RefSeq" id="WP_189585169.1">
    <property type="nucleotide sequence ID" value="NZ_BMYF01000023.1"/>
</dbReference>
<dbReference type="Proteomes" id="UP000642809">
    <property type="component" value="Unassembled WGS sequence"/>
</dbReference>
<dbReference type="Gene3D" id="3.40.50.150">
    <property type="entry name" value="Vaccinia Virus protein VP39"/>
    <property type="match status" value="1"/>
</dbReference>
<accession>A0A8J3CZS2</accession>
<dbReference type="SUPFAM" id="SSF53335">
    <property type="entry name" value="S-adenosyl-L-methionine-dependent methyltransferases"/>
    <property type="match status" value="1"/>
</dbReference>
<dbReference type="InterPro" id="IPR041698">
    <property type="entry name" value="Methyltransf_25"/>
</dbReference>
<reference evidence="3" key="1">
    <citation type="journal article" date="2014" name="Int. J. Syst. Evol. Microbiol.">
        <title>Complete genome sequence of Corynebacterium casei LMG S-19264T (=DSM 44701T), isolated from a smear-ripened cheese.</title>
        <authorList>
            <consortium name="US DOE Joint Genome Institute (JGI-PGF)"/>
            <person name="Walter F."/>
            <person name="Albersmeier A."/>
            <person name="Kalinowski J."/>
            <person name="Ruckert C."/>
        </authorList>
    </citation>
    <scope>NUCLEOTIDE SEQUENCE</scope>
    <source>
        <strain evidence="3">KCTC 23224</strain>
    </source>
</reference>
<dbReference type="Gene3D" id="2.20.25.110">
    <property type="entry name" value="S-adenosyl-L-methionine-dependent methyltransferases"/>
    <property type="match status" value="1"/>
</dbReference>
<dbReference type="InterPro" id="IPR029063">
    <property type="entry name" value="SAM-dependent_MTases_sf"/>
</dbReference>
<protein>
    <recommendedName>
        <fullName evidence="2">Methyltransferase domain-containing protein</fullName>
    </recommendedName>
</protein>